<dbReference type="AlphaFoldDB" id="A0A836ETS9"/>
<proteinExistence type="inferred from homology"/>
<dbReference type="GO" id="GO:0016787">
    <property type="term" value="F:hydrolase activity"/>
    <property type="evidence" value="ECO:0007669"/>
    <property type="project" value="UniProtKB-KW"/>
</dbReference>
<dbReference type="GO" id="GO:0006281">
    <property type="term" value="P:DNA repair"/>
    <property type="evidence" value="ECO:0007669"/>
    <property type="project" value="UniProtKB-KW"/>
</dbReference>
<keyword evidence="1" id="KW-0234">DNA repair</keyword>
<dbReference type="GO" id="GO:0000723">
    <property type="term" value="P:telomere maintenance"/>
    <property type="evidence" value="ECO:0007669"/>
    <property type="project" value="InterPro"/>
</dbReference>
<feature type="non-terminal residue" evidence="3">
    <location>
        <position position="1"/>
    </location>
</feature>
<dbReference type="EMBL" id="JAANIA010001460">
    <property type="protein sequence ID" value="KAG5320456.1"/>
    <property type="molecule type" value="Genomic_DNA"/>
</dbReference>
<dbReference type="Pfam" id="PF05970">
    <property type="entry name" value="PIF1"/>
    <property type="match status" value="1"/>
</dbReference>
<evidence type="ECO:0000313" key="3">
    <source>
        <dbReference type="EMBL" id="KAG5320456.1"/>
    </source>
</evidence>
<comment type="similarity">
    <text evidence="1">Belongs to the helicase family.</text>
</comment>
<gene>
    <name evidence="3" type="primary">Pif5</name>
    <name evidence="3" type="ORF">G6Z78_0006107</name>
</gene>
<feature type="domain" description="DNA helicase Pif1-like DEAD-box helicase" evidence="2">
    <location>
        <begin position="78"/>
        <end position="281"/>
    </location>
</feature>
<dbReference type="PANTHER" id="PTHR47642">
    <property type="entry name" value="ATP-DEPENDENT DNA HELICASE"/>
    <property type="match status" value="1"/>
</dbReference>
<evidence type="ECO:0000259" key="2">
    <source>
        <dbReference type="Pfam" id="PF05970"/>
    </source>
</evidence>
<keyword evidence="1" id="KW-0227">DNA damage</keyword>
<dbReference type="GO" id="GO:0006310">
    <property type="term" value="P:DNA recombination"/>
    <property type="evidence" value="ECO:0007669"/>
    <property type="project" value="UniProtKB-KW"/>
</dbReference>
<protein>
    <recommendedName>
        <fullName evidence="1">ATP-dependent DNA helicase</fullName>
        <ecNumber evidence="1">5.6.2.3</ecNumber>
    </recommendedName>
</protein>
<dbReference type="PANTHER" id="PTHR47642:SF5">
    <property type="entry name" value="ATP-DEPENDENT DNA HELICASE"/>
    <property type="match status" value="1"/>
</dbReference>
<dbReference type="SUPFAM" id="SSF52540">
    <property type="entry name" value="P-loop containing nucleoside triphosphate hydrolases"/>
    <property type="match status" value="1"/>
</dbReference>
<organism evidence="3 4">
    <name type="scientific">Pseudoatta argentina</name>
    <dbReference type="NCBI Taxonomy" id="621737"/>
    <lineage>
        <taxon>Eukaryota</taxon>
        <taxon>Metazoa</taxon>
        <taxon>Ecdysozoa</taxon>
        <taxon>Arthropoda</taxon>
        <taxon>Hexapoda</taxon>
        <taxon>Insecta</taxon>
        <taxon>Pterygota</taxon>
        <taxon>Neoptera</taxon>
        <taxon>Endopterygota</taxon>
        <taxon>Hymenoptera</taxon>
        <taxon>Apocrita</taxon>
        <taxon>Aculeata</taxon>
        <taxon>Formicoidea</taxon>
        <taxon>Formicidae</taxon>
        <taxon>Myrmicinae</taxon>
        <taxon>Pseudoatta</taxon>
    </lineage>
</organism>
<keyword evidence="4" id="KW-1185">Reference proteome</keyword>
<accession>A0A836ETS9</accession>
<dbReference type="Proteomes" id="UP000668214">
    <property type="component" value="Unassembled WGS sequence"/>
</dbReference>
<evidence type="ECO:0000313" key="4">
    <source>
        <dbReference type="Proteomes" id="UP000668214"/>
    </source>
</evidence>
<evidence type="ECO:0000256" key="1">
    <source>
        <dbReference type="RuleBase" id="RU363044"/>
    </source>
</evidence>
<dbReference type="InterPro" id="IPR027417">
    <property type="entry name" value="P-loop_NTPase"/>
</dbReference>
<dbReference type="GO" id="GO:0043139">
    <property type="term" value="F:5'-3' DNA helicase activity"/>
    <property type="evidence" value="ECO:0007669"/>
    <property type="project" value="UniProtKB-EC"/>
</dbReference>
<feature type="non-terminal residue" evidence="3">
    <location>
        <position position="413"/>
    </location>
</feature>
<keyword evidence="1 3" id="KW-0347">Helicase</keyword>
<dbReference type="Gene3D" id="3.40.50.300">
    <property type="entry name" value="P-loop containing nucleotide triphosphate hydrolases"/>
    <property type="match status" value="1"/>
</dbReference>
<keyword evidence="1" id="KW-0547">Nucleotide-binding</keyword>
<dbReference type="InterPro" id="IPR051055">
    <property type="entry name" value="PIF1_helicase"/>
</dbReference>
<keyword evidence="1" id="KW-0378">Hydrolase</keyword>
<dbReference type="EC" id="5.6.2.3" evidence="1"/>
<comment type="catalytic activity">
    <reaction evidence="1">
        <text>ATP + H2O = ADP + phosphate + H(+)</text>
        <dbReference type="Rhea" id="RHEA:13065"/>
        <dbReference type="ChEBI" id="CHEBI:15377"/>
        <dbReference type="ChEBI" id="CHEBI:15378"/>
        <dbReference type="ChEBI" id="CHEBI:30616"/>
        <dbReference type="ChEBI" id="CHEBI:43474"/>
        <dbReference type="ChEBI" id="CHEBI:456216"/>
        <dbReference type="EC" id="5.6.2.3"/>
    </reaction>
</comment>
<comment type="cofactor">
    <cofactor evidence="1">
        <name>Mg(2+)</name>
        <dbReference type="ChEBI" id="CHEBI:18420"/>
    </cofactor>
</comment>
<reference evidence="3" key="1">
    <citation type="submission" date="2020-02" db="EMBL/GenBank/DDBJ databases">
        <title>Relaxed selection underlies rapid genomic changes in the transitions from sociality to social parasitism in ants.</title>
        <authorList>
            <person name="Bi X."/>
        </authorList>
    </citation>
    <scope>NUCLEOTIDE SEQUENCE</scope>
    <source>
        <strain evidence="3">BGI-DK2014c</strain>
        <tissue evidence="3">Whole body</tissue>
    </source>
</reference>
<name>A0A836ETS9_9HYME</name>
<sequence length="413" mass="47833">MIDSNKLLALKLYLINHYRFNVKNELIEKRENDLKTTETSDDNELDCNPIEADDAMKDLADFDKIDAPINLSQIMSRLNEDQKRVDRVCQILQNKNQILRLYVSGEGSTGKNFLIETIKHWIRIRLKKAIAISAPTDIVAFNINSLTYTMFQLSVTHESTAKYTHLSNMVLNILRDKLKIVELFIIDEVSMISNVTFVFINLRLCEIFDMTDTNDGFFDRKHILLSEDLLQLPPVKEQSPFVKMSESEIHKYLGTMDGSDLWRLFDYDEFLINMRRTCDNTYRDILSRIRIGFVTDFDINVLQSRKIHFKGSSCDERLNKLCTHMNQLLVDTICLLPTYYLCKVLNTAMLNKIEDDKIVLIAEDDVECASAMKKKVNKILEDKHDEVSETVGIERVIAIIAIKIDTKDDSTKH</sequence>
<keyword evidence="1" id="KW-0233">DNA recombination</keyword>
<comment type="caution">
    <text evidence="3">The sequence shown here is derived from an EMBL/GenBank/DDBJ whole genome shotgun (WGS) entry which is preliminary data.</text>
</comment>
<dbReference type="InterPro" id="IPR010285">
    <property type="entry name" value="DNA_helicase_pif1-like_DEAD"/>
</dbReference>
<keyword evidence="1" id="KW-0067">ATP-binding</keyword>
<dbReference type="GO" id="GO:0005524">
    <property type="term" value="F:ATP binding"/>
    <property type="evidence" value="ECO:0007669"/>
    <property type="project" value="UniProtKB-KW"/>
</dbReference>